<feature type="chain" id="PRO_5031452602" description="Protein RFT1 homolog" evidence="1">
    <location>
        <begin position="26"/>
        <end position="288"/>
    </location>
</feature>
<protein>
    <recommendedName>
        <fullName evidence="3">Protein RFT1 homolog</fullName>
    </recommendedName>
</protein>
<accession>A0A7S0EAU3</accession>
<organism evidence="2">
    <name type="scientific">Phaeocystis antarctica</name>
    <dbReference type="NCBI Taxonomy" id="33657"/>
    <lineage>
        <taxon>Eukaryota</taxon>
        <taxon>Haptista</taxon>
        <taxon>Haptophyta</taxon>
        <taxon>Prymnesiophyceae</taxon>
        <taxon>Phaeocystales</taxon>
        <taxon>Phaeocystaceae</taxon>
        <taxon>Phaeocystis</taxon>
    </lineage>
</organism>
<gene>
    <name evidence="2" type="ORF">PANT1444_LOCUS5545</name>
</gene>
<keyword evidence="1" id="KW-0732">Signal</keyword>
<name>A0A7S0EAU3_9EUKA</name>
<evidence type="ECO:0008006" key="3">
    <source>
        <dbReference type="Google" id="ProtNLM"/>
    </source>
</evidence>
<evidence type="ECO:0000256" key="1">
    <source>
        <dbReference type="SAM" id="SignalP"/>
    </source>
</evidence>
<sequence>MMSFRVMRSGTGTLLLLLLSSSTDALRVPALKASAELSTSLPRPSSTSVLPDLAAVAKGYSSLTKEHYLPMAFAQAGVLATCADIMTQTMQSGAVDLGHVGAMALVASTMSGAWNAICLRQLESAFPGTGGREVAFKTLIHAIIIASIINSAYLVGVPLLTRLAAEGSLAPHAVPAWCSTWQDYSARVATLDRSGPLWAALASVQHLGVFEQCATPGMFSGWTTDEFVTLTKLEVAMFIPYNTIAFKFVPPQVRPLTHAMISATFNVAVSAVTLGYFDEWCERAGHLL</sequence>
<feature type="signal peptide" evidence="1">
    <location>
        <begin position="1"/>
        <end position="25"/>
    </location>
</feature>
<proteinExistence type="predicted"/>
<reference evidence="2" key="1">
    <citation type="submission" date="2021-01" db="EMBL/GenBank/DDBJ databases">
        <authorList>
            <person name="Corre E."/>
            <person name="Pelletier E."/>
            <person name="Niang G."/>
            <person name="Scheremetjew M."/>
            <person name="Finn R."/>
            <person name="Kale V."/>
            <person name="Holt S."/>
            <person name="Cochrane G."/>
            <person name="Meng A."/>
            <person name="Brown T."/>
            <person name="Cohen L."/>
        </authorList>
    </citation>
    <scope>NUCLEOTIDE SEQUENCE</scope>
    <source>
        <strain evidence="2">CCMP1374</strain>
    </source>
</reference>
<evidence type="ECO:0000313" key="2">
    <source>
        <dbReference type="EMBL" id="CAD8478140.1"/>
    </source>
</evidence>
<dbReference type="AlphaFoldDB" id="A0A7S0EAU3"/>
<dbReference type="EMBL" id="HBEP01009817">
    <property type="protein sequence ID" value="CAD8478140.1"/>
    <property type="molecule type" value="Transcribed_RNA"/>
</dbReference>